<dbReference type="KEGG" id="tbd:Tbd_1071"/>
<keyword evidence="2" id="KW-1185">Reference proteome</keyword>
<protein>
    <submittedName>
        <fullName evidence="1">Uncharacterized protein</fullName>
    </submittedName>
</protein>
<evidence type="ECO:0000313" key="2">
    <source>
        <dbReference type="Proteomes" id="UP000008291"/>
    </source>
</evidence>
<dbReference type="AlphaFoldDB" id="Q3SJX5"/>
<reference evidence="1 2" key="1">
    <citation type="journal article" date="2006" name="J. Bacteriol.">
        <title>The genome sequence of the obligately chemolithoautotrophic, facultatively anaerobic bacterium Thiobacillus denitrificans.</title>
        <authorList>
            <person name="Beller H.R."/>
            <person name="Chain P.S."/>
            <person name="Letain T.E."/>
            <person name="Chakicherla A."/>
            <person name="Larimer F.W."/>
            <person name="Richardson P.M."/>
            <person name="Coleman M.A."/>
            <person name="Wood A.P."/>
            <person name="Kelly D.P."/>
        </authorList>
    </citation>
    <scope>NUCLEOTIDE SEQUENCE [LARGE SCALE GENOMIC DNA]</scope>
    <source>
        <strain evidence="1 2">ATCC 25259</strain>
    </source>
</reference>
<gene>
    <name evidence="1" type="ordered locus">Tbd_1071</name>
</gene>
<dbReference type="EMBL" id="CP000116">
    <property type="protein sequence ID" value="AAZ97024.1"/>
    <property type="molecule type" value="Genomic_DNA"/>
</dbReference>
<organism evidence="1 2">
    <name type="scientific">Thiobacillus denitrificans (strain ATCC 25259 / T1)</name>
    <dbReference type="NCBI Taxonomy" id="292415"/>
    <lineage>
        <taxon>Bacteria</taxon>
        <taxon>Pseudomonadati</taxon>
        <taxon>Pseudomonadota</taxon>
        <taxon>Betaproteobacteria</taxon>
        <taxon>Nitrosomonadales</taxon>
        <taxon>Thiobacillaceae</taxon>
        <taxon>Thiobacillus</taxon>
    </lineage>
</organism>
<sequence length="113" mass="12846">MAYPIPVHVAQSRITCFRLSAEHRLPWARPLPYRPACAFTGELFRLIASYVPPPAGLQSPARWGTEPRIVELFRPGRHRHRIGAAQRQLPLSLPAHWIDGGAHGVRHRHFPHC</sequence>
<dbReference type="STRING" id="292415.Tbd_1071"/>
<evidence type="ECO:0000313" key="1">
    <source>
        <dbReference type="EMBL" id="AAZ97024.1"/>
    </source>
</evidence>
<dbReference type="Proteomes" id="UP000008291">
    <property type="component" value="Chromosome"/>
</dbReference>
<accession>Q3SJX5</accession>
<name>Q3SJX5_THIDA</name>
<dbReference type="HOGENOM" id="CLU_2132373_0_0_4"/>
<proteinExistence type="predicted"/>